<dbReference type="InterPro" id="IPR005119">
    <property type="entry name" value="LysR_subst-bd"/>
</dbReference>
<dbReference type="Pfam" id="PF00126">
    <property type="entry name" value="HTH_1"/>
    <property type="match status" value="1"/>
</dbReference>
<dbReference type="Proteomes" id="UP001139308">
    <property type="component" value="Unassembled WGS sequence"/>
</dbReference>
<keyword evidence="4" id="KW-0804">Transcription</keyword>
<gene>
    <name evidence="6" type="ORF">L5014_01705</name>
</gene>
<feature type="domain" description="HTH lysR-type" evidence="5">
    <location>
        <begin position="11"/>
        <end position="68"/>
    </location>
</feature>
<dbReference type="SUPFAM" id="SSF46785">
    <property type="entry name" value="Winged helix' DNA-binding domain"/>
    <property type="match status" value="1"/>
</dbReference>
<evidence type="ECO:0000313" key="6">
    <source>
        <dbReference type="EMBL" id="MCG5072085.1"/>
    </source>
</evidence>
<comment type="similarity">
    <text evidence="1">Belongs to the LysR transcriptional regulatory family.</text>
</comment>
<dbReference type="SUPFAM" id="SSF53850">
    <property type="entry name" value="Periplasmic binding protein-like II"/>
    <property type="match status" value="1"/>
</dbReference>
<name>A0A9X1UDI0_9BURK</name>
<keyword evidence="7" id="KW-1185">Reference proteome</keyword>
<evidence type="ECO:0000256" key="3">
    <source>
        <dbReference type="ARBA" id="ARBA00023125"/>
    </source>
</evidence>
<evidence type="ECO:0000256" key="2">
    <source>
        <dbReference type="ARBA" id="ARBA00023015"/>
    </source>
</evidence>
<dbReference type="GO" id="GO:0005829">
    <property type="term" value="C:cytosol"/>
    <property type="evidence" value="ECO:0007669"/>
    <property type="project" value="TreeGrafter"/>
</dbReference>
<dbReference type="PANTHER" id="PTHR30419:SF8">
    <property type="entry name" value="NITROGEN ASSIMILATION TRANSCRIPTIONAL ACTIVATOR-RELATED"/>
    <property type="match status" value="1"/>
</dbReference>
<dbReference type="Gene3D" id="3.40.190.290">
    <property type="match status" value="1"/>
</dbReference>
<dbReference type="GO" id="GO:0003677">
    <property type="term" value="F:DNA binding"/>
    <property type="evidence" value="ECO:0007669"/>
    <property type="project" value="UniProtKB-KW"/>
</dbReference>
<dbReference type="InterPro" id="IPR000847">
    <property type="entry name" value="LysR_HTH_N"/>
</dbReference>
<dbReference type="InterPro" id="IPR050950">
    <property type="entry name" value="HTH-type_LysR_regulators"/>
</dbReference>
<dbReference type="EMBL" id="JAKLJA010000001">
    <property type="protein sequence ID" value="MCG5072085.1"/>
    <property type="molecule type" value="Genomic_DNA"/>
</dbReference>
<protein>
    <submittedName>
        <fullName evidence="6">LysR family transcriptional regulator</fullName>
    </submittedName>
</protein>
<dbReference type="GO" id="GO:0003700">
    <property type="term" value="F:DNA-binding transcription factor activity"/>
    <property type="evidence" value="ECO:0007669"/>
    <property type="project" value="InterPro"/>
</dbReference>
<dbReference type="InterPro" id="IPR036390">
    <property type="entry name" value="WH_DNA-bd_sf"/>
</dbReference>
<evidence type="ECO:0000256" key="4">
    <source>
        <dbReference type="ARBA" id="ARBA00023163"/>
    </source>
</evidence>
<evidence type="ECO:0000256" key="1">
    <source>
        <dbReference type="ARBA" id="ARBA00009437"/>
    </source>
</evidence>
<sequence>MTTLDALMSRLRIRQLQLLIALDEHKSMHKAAGVMSMTQSAASKMLGELESIFAAQLFERSKNGMIPNQFGHCVIRHARLLTMDLSALCDDISEIRSGRGGRLAIGSIMGAIPEIVVPVLDELHASQQNLSVEVVEDTSAKMLLQLDEGHLDLVIGRTVVSDQPAKYRYQKIGDEPLSVVVGHAHPPLPENVEIRDLIDHRWVVYPTQMPLRALLEREMDLAGLTMPGNTISTASTFVTVTLLMQNTGLVSVLPTDIASLCARHGMLRILPIRLRSQSQSFGIVTRKGGPISPPAARFIEMLKVRLAAAWPPGE</sequence>
<comment type="caution">
    <text evidence="6">The sequence shown here is derived from an EMBL/GenBank/DDBJ whole genome shotgun (WGS) entry which is preliminary data.</text>
</comment>
<dbReference type="InterPro" id="IPR036388">
    <property type="entry name" value="WH-like_DNA-bd_sf"/>
</dbReference>
<dbReference type="Pfam" id="PF03466">
    <property type="entry name" value="LysR_substrate"/>
    <property type="match status" value="1"/>
</dbReference>
<organism evidence="6 7">
    <name type="scientific">Paraburkholderia tagetis</name>
    <dbReference type="NCBI Taxonomy" id="2913261"/>
    <lineage>
        <taxon>Bacteria</taxon>
        <taxon>Pseudomonadati</taxon>
        <taxon>Pseudomonadota</taxon>
        <taxon>Betaproteobacteria</taxon>
        <taxon>Burkholderiales</taxon>
        <taxon>Burkholderiaceae</taxon>
        <taxon>Paraburkholderia</taxon>
    </lineage>
</organism>
<dbReference type="PANTHER" id="PTHR30419">
    <property type="entry name" value="HTH-TYPE TRANSCRIPTIONAL REGULATOR YBHD"/>
    <property type="match status" value="1"/>
</dbReference>
<accession>A0A9X1UDI0</accession>
<keyword evidence="2" id="KW-0805">Transcription regulation</keyword>
<reference evidence="6" key="1">
    <citation type="submission" date="2022-01" db="EMBL/GenBank/DDBJ databases">
        <title>Genome sequence and assembly of Parabukholderia sp. RG36.</title>
        <authorList>
            <person name="Chhetri G."/>
        </authorList>
    </citation>
    <scope>NUCLEOTIDE SEQUENCE</scope>
    <source>
        <strain evidence="6">RG36</strain>
    </source>
</reference>
<keyword evidence="3" id="KW-0238">DNA-binding</keyword>
<dbReference type="AlphaFoldDB" id="A0A9X1UDI0"/>
<dbReference type="Gene3D" id="1.10.10.10">
    <property type="entry name" value="Winged helix-like DNA-binding domain superfamily/Winged helix DNA-binding domain"/>
    <property type="match status" value="1"/>
</dbReference>
<proteinExistence type="inferred from homology"/>
<evidence type="ECO:0000259" key="5">
    <source>
        <dbReference type="PROSITE" id="PS50931"/>
    </source>
</evidence>
<dbReference type="RefSeq" id="WP_238462124.1">
    <property type="nucleotide sequence ID" value="NZ_JAKLJA010000001.1"/>
</dbReference>
<evidence type="ECO:0000313" key="7">
    <source>
        <dbReference type="Proteomes" id="UP001139308"/>
    </source>
</evidence>
<dbReference type="PROSITE" id="PS50931">
    <property type="entry name" value="HTH_LYSR"/>
    <property type="match status" value="1"/>
</dbReference>